<reference evidence="1 2" key="1">
    <citation type="submission" date="2019-10" db="EMBL/GenBank/DDBJ databases">
        <authorList>
            <person name="Karimi E."/>
        </authorList>
    </citation>
    <scope>NUCLEOTIDE SEQUENCE [LARGE SCALE GENOMIC DNA]</scope>
    <source>
        <strain evidence="1">Aeromonas sp. 8C</strain>
    </source>
</reference>
<sequence>MINCINGLLRVKLMLGEPTISIKER</sequence>
<accession>A0A653L715</accession>
<evidence type="ECO:0000313" key="1">
    <source>
        <dbReference type="EMBL" id="VXA87445.1"/>
    </source>
</evidence>
<dbReference type="EMBL" id="CABWLC010000018">
    <property type="protein sequence ID" value="VXA87445.1"/>
    <property type="molecule type" value="Genomic_DNA"/>
</dbReference>
<protein>
    <submittedName>
        <fullName evidence="1">Uncharacterized protein</fullName>
    </submittedName>
</protein>
<dbReference type="AlphaFoldDB" id="A0A653L715"/>
<proteinExistence type="predicted"/>
<name>A0A653L715_AERVE</name>
<dbReference type="Proteomes" id="UP000439123">
    <property type="component" value="Unassembled WGS sequence"/>
</dbReference>
<gene>
    <name evidence="1" type="ORF">AERO8C_50194</name>
</gene>
<organism evidence="1 2">
    <name type="scientific">Aeromonas veronii</name>
    <dbReference type="NCBI Taxonomy" id="654"/>
    <lineage>
        <taxon>Bacteria</taxon>
        <taxon>Pseudomonadati</taxon>
        <taxon>Pseudomonadota</taxon>
        <taxon>Gammaproteobacteria</taxon>
        <taxon>Aeromonadales</taxon>
        <taxon>Aeromonadaceae</taxon>
        <taxon>Aeromonas</taxon>
    </lineage>
</organism>
<evidence type="ECO:0000313" key="2">
    <source>
        <dbReference type="Proteomes" id="UP000439123"/>
    </source>
</evidence>